<dbReference type="AlphaFoldDB" id="A0A562ZEG1"/>
<keyword evidence="1" id="KW-1133">Transmembrane helix</keyword>
<sequence length="42" mass="4398">MVNATPGSWTVRGATFAVWLLAAGSCVFWGMKLTSRPATLAA</sequence>
<evidence type="ECO:0000256" key="1">
    <source>
        <dbReference type="SAM" id="Phobius"/>
    </source>
</evidence>
<gene>
    <name evidence="2" type="ORF">FN976_27400</name>
</gene>
<feature type="transmembrane region" description="Helical" evidence="1">
    <location>
        <begin position="12"/>
        <end position="31"/>
    </location>
</feature>
<keyword evidence="1" id="KW-0472">Membrane</keyword>
<keyword evidence="3" id="KW-1185">Reference proteome</keyword>
<dbReference type="EMBL" id="VOBQ01000028">
    <property type="protein sequence ID" value="TWO65535.1"/>
    <property type="molecule type" value="Genomic_DNA"/>
</dbReference>
<evidence type="ECO:0000313" key="2">
    <source>
        <dbReference type="EMBL" id="TWO65535.1"/>
    </source>
</evidence>
<dbReference type="Proteomes" id="UP000318199">
    <property type="component" value="Unassembled WGS sequence"/>
</dbReference>
<feature type="non-terminal residue" evidence="2">
    <location>
        <position position="42"/>
    </location>
</feature>
<reference evidence="2 3" key="1">
    <citation type="submission" date="2019-07" db="EMBL/GenBank/DDBJ databases">
        <title>Caenimonas sedimenti sp. nov., isolated from activated sludge.</title>
        <authorList>
            <person name="Xu J."/>
        </authorList>
    </citation>
    <scope>NUCLEOTIDE SEQUENCE [LARGE SCALE GENOMIC DNA]</scope>
    <source>
        <strain evidence="2 3">HX-9-20</strain>
    </source>
</reference>
<protein>
    <submittedName>
        <fullName evidence="2">General secretion pathway protein C</fullName>
    </submittedName>
</protein>
<name>A0A562ZEG1_9BURK</name>
<keyword evidence="1" id="KW-0812">Transmembrane</keyword>
<proteinExistence type="predicted"/>
<evidence type="ECO:0000313" key="3">
    <source>
        <dbReference type="Proteomes" id="UP000318199"/>
    </source>
</evidence>
<accession>A0A562ZEG1</accession>
<organism evidence="2 3">
    <name type="scientific">Caenimonas sedimenti</name>
    <dbReference type="NCBI Taxonomy" id="2596921"/>
    <lineage>
        <taxon>Bacteria</taxon>
        <taxon>Pseudomonadati</taxon>
        <taxon>Pseudomonadota</taxon>
        <taxon>Betaproteobacteria</taxon>
        <taxon>Burkholderiales</taxon>
        <taxon>Comamonadaceae</taxon>
        <taxon>Caenimonas</taxon>
    </lineage>
</organism>
<comment type="caution">
    <text evidence="2">The sequence shown here is derived from an EMBL/GenBank/DDBJ whole genome shotgun (WGS) entry which is preliminary data.</text>
</comment>